<evidence type="ECO:0000259" key="1">
    <source>
        <dbReference type="Pfam" id="PF01636"/>
    </source>
</evidence>
<feature type="domain" description="Aminoglycoside phosphotransferase" evidence="1">
    <location>
        <begin position="27"/>
        <end position="194"/>
    </location>
</feature>
<proteinExistence type="predicted"/>
<reference evidence="4" key="1">
    <citation type="submission" date="2020-05" db="EMBL/GenBank/DDBJ databases">
        <authorList>
            <person name="Chiriac C."/>
            <person name="Salcher M."/>
            <person name="Ghai R."/>
            <person name="Kavagutti S V."/>
        </authorList>
    </citation>
    <scope>NUCLEOTIDE SEQUENCE</scope>
</reference>
<protein>
    <submittedName>
        <fullName evidence="4">Unannotated protein</fullName>
    </submittedName>
</protein>
<dbReference type="EMBL" id="CAEZSF010000130">
    <property type="protein sequence ID" value="CAB4545598.1"/>
    <property type="molecule type" value="Genomic_DNA"/>
</dbReference>
<dbReference type="InterPro" id="IPR011009">
    <property type="entry name" value="Kinase-like_dom_sf"/>
</dbReference>
<organism evidence="4">
    <name type="scientific">freshwater metagenome</name>
    <dbReference type="NCBI Taxonomy" id="449393"/>
    <lineage>
        <taxon>unclassified sequences</taxon>
        <taxon>metagenomes</taxon>
        <taxon>ecological metagenomes</taxon>
    </lineage>
</organism>
<sequence length="207" mass="22651">MSSIQTAQGQFDALKQASKLVAPAGEGVAATQPEYRFDAQRTIQALAQSLSSLHQVAIEPNSLLKESQLCLSVDDIVETALRAAALEPEELRDLSLAYRHMPRDRLTQILQDGAPSSEPSSSKPVLLQGNPRLSNLRFVGHTLMGFEDWSESVIGDPYFDLALAARDILSTFGPQPIQAFFGEYGLQHPDPVRLDWYLLAAELCAVS</sequence>
<dbReference type="EMBL" id="CAFBMG010000013">
    <property type="protein sequence ID" value="CAB4891437.1"/>
    <property type="molecule type" value="Genomic_DNA"/>
</dbReference>
<dbReference type="AlphaFoldDB" id="A0A6J7F7J4"/>
<dbReference type="Gene3D" id="3.90.1200.10">
    <property type="match status" value="1"/>
</dbReference>
<name>A0A6J7F7J4_9ZZZZ</name>
<evidence type="ECO:0000313" key="3">
    <source>
        <dbReference type="EMBL" id="CAB4736138.1"/>
    </source>
</evidence>
<dbReference type="Pfam" id="PF01636">
    <property type="entry name" value="APH"/>
    <property type="match status" value="1"/>
</dbReference>
<evidence type="ECO:0000313" key="4">
    <source>
        <dbReference type="EMBL" id="CAB4891437.1"/>
    </source>
</evidence>
<dbReference type="InterPro" id="IPR002575">
    <property type="entry name" value="Aminoglycoside_PTrfase"/>
</dbReference>
<evidence type="ECO:0000313" key="2">
    <source>
        <dbReference type="EMBL" id="CAB4545598.1"/>
    </source>
</evidence>
<accession>A0A6J7F7J4</accession>
<dbReference type="SUPFAM" id="SSF56112">
    <property type="entry name" value="Protein kinase-like (PK-like)"/>
    <property type="match status" value="1"/>
</dbReference>
<gene>
    <name evidence="2" type="ORF">UFOPK1358_01291</name>
    <name evidence="3" type="ORF">UFOPK2766_00706</name>
    <name evidence="4" type="ORF">UFOPK3519_00300</name>
</gene>
<dbReference type="EMBL" id="CAEZYU010000023">
    <property type="protein sequence ID" value="CAB4736138.1"/>
    <property type="molecule type" value="Genomic_DNA"/>
</dbReference>